<feature type="domain" description="DUF7146" evidence="3">
    <location>
        <begin position="88"/>
        <end position="196"/>
    </location>
</feature>
<dbReference type="InterPro" id="IPR006171">
    <property type="entry name" value="TOPRIM_dom"/>
</dbReference>
<organism evidence="4 5">
    <name type="scientific">Microvirga aerilata</name>
    <dbReference type="NCBI Taxonomy" id="670292"/>
    <lineage>
        <taxon>Bacteria</taxon>
        <taxon>Pseudomonadati</taxon>
        <taxon>Pseudomonadota</taxon>
        <taxon>Alphaproteobacteria</taxon>
        <taxon>Hyphomicrobiales</taxon>
        <taxon>Methylobacteriaceae</taxon>
        <taxon>Microvirga</taxon>
    </lineage>
</organism>
<dbReference type="RefSeq" id="WP_202059642.1">
    <property type="nucleotide sequence ID" value="NZ_JAEQMY010000014.1"/>
</dbReference>
<accession>A0A937CXV2</accession>
<sequence length="299" mass="32852">MSYDLHDIAYLFNGEIVGDQVSFPGPGHSAKDRSARFMIAPERKEGFIVHSYSPDTTDMELKRHVEKVLGGEVTFTPAPRGTPEDDQKKLQRALRIWAHSFDPKGTPVEKYLNRRRLSLPPEANSAIRWVPACPFGPDKFVPAMVCLIRHVREDIPLGIHRTAITHEGEKAFHTIGDGKRPQDRMIMGSGSDGAIKIGKPTDTLGIGEGLESTLSLRAFKGLADMPVWSLISANGVSGFPVLDGIKTLWVAEDNDEAGRKAVASLFKRWVAAEREVNPLTPPNEGEDLNDLIRKGGVDG</sequence>
<gene>
    <name evidence="4" type="ORF">JKG68_12035</name>
</gene>
<feature type="domain" description="Toprim" evidence="2">
    <location>
        <begin position="204"/>
        <end position="296"/>
    </location>
</feature>
<dbReference type="EMBL" id="JAEQMY010000014">
    <property type="protein sequence ID" value="MBL0404699.1"/>
    <property type="molecule type" value="Genomic_DNA"/>
</dbReference>
<dbReference type="Gene3D" id="3.40.1360.10">
    <property type="match status" value="1"/>
</dbReference>
<evidence type="ECO:0000256" key="1">
    <source>
        <dbReference type="SAM" id="MobiDB-lite"/>
    </source>
</evidence>
<dbReference type="InterPro" id="IPR055570">
    <property type="entry name" value="DUF7146"/>
</dbReference>
<evidence type="ECO:0000313" key="4">
    <source>
        <dbReference type="EMBL" id="MBL0404699.1"/>
    </source>
</evidence>
<dbReference type="Proteomes" id="UP000605848">
    <property type="component" value="Unassembled WGS sequence"/>
</dbReference>
<feature type="compositionally biased region" description="Basic and acidic residues" evidence="1">
    <location>
        <begin position="290"/>
        <end position="299"/>
    </location>
</feature>
<protein>
    <submittedName>
        <fullName evidence="4">Toprim domain-containing protein</fullName>
    </submittedName>
</protein>
<dbReference type="AlphaFoldDB" id="A0A937CXV2"/>
<keyword evidence="5" id="KW-1185">Reference proteome</keyword>
<evidence type="ECO:0000313" key="5">
    <source>
        <dbReference type="Proteomes" id="UP000605848"/>
    </source>
</evidence>
<comment type="caution">
    <text evidence="4">The sequence shown here is derived from an EMBL/GenBank/DDBJ whole genome shotgun (WGS) entry which is preliminary data.</text>
</comment>
<feature type="region of interest" description="Disordered" evidence="1">
    <location>
        <begin position="277"/>
        <end position="299"/>
    </location>
</feature>
<proteinExistence type="predicted"/>
<reference evidence="4" key="1">
    <citation type="submission" date="2021-01" db="EMBL/GenBank/DDBJ databases">
        <title>Microvirga sp.</title>
        <authorList>
            <person name="Kim M.K."/>
        </authorList>
    </citation>
    <scope>NUCLEOTIDE SEQUENCE</scope>
    <source>
        <strain evidence="4">5420S-16</strain>
    </source>
</reference>
<dbReference type="Pfam" id="PF23639">
    <property type="entry name" value="DUF7146"/>
    <property type="match status" value="1"/>
</dbReference>
<dbReference type="Pfam" id="PF13362">
    <property type="entry name" value="Toprim_3"/>
    <property type="match status" value="1"/>
</dbReference>
<name>A0A937CXV2_9HYPH</name>
<evidence type="ECO:0000259" key="2">
    <source>
        <dbReference type="Pfam" id="PF13362"/>
    </source>
</evidence>
<evidence type="ECO:0000259" key="3">
    <source>
        <dbReference type="Pfam" id="PF23639"/>
    </source>
</evidence>